<feature type="region of interest" description="Disordered" evidence="2">
    <location>
        <begin position="168"/>
        <end position="187"/>
    </location>
</feature>
<gene>
    <name evidence="3" type="ORF">PECAL_2P21290</name>
</gene>
<dbReference type="Proteomes" id="UP000789595">
    <property type="component" value="Unassembled WGS sequence"/>
</dbReference>
<proteinExistence type="predicted"/>
<evidence type="ECO:0000256" key="2">
    <source>
        <dbReference type="SAM" id="MobiDB-lite"/>
    </source>
</evidence>
<sequence>MQPAAGRRLRVKDLCVVLVFAGAVVTTLTSRAAAQSQLMRDEDLRVRELQERQQRADCDRKTSEAAARVEAEKDAIITQLRDEQRSLAGELKEARKAGERLSRELDGVQAQLDSVREDHDADGRAHADHKQELAERHERVLQDQAVKAESALSSCRNDLELLRRSSHATEDDLRKVKAERDAERATSVDLRKALDDALATLEEKRSVIDAASRLAELSLGAAAAPPPTKKKTKRRKDPAIAPLERIVDAKKSDVAALAKDVAVLAGGQAPPERDLAALLEGVDGGAAAAAR</sequence>
<evidence type="ECO:0000256" key="1">
    <source>
        <dbReference type="SAM" id="Coils"/>
    </source>
</evidence>
<comment type="caution">
    <text evidence="3">The sequence shown here is derived from an EMBL/GenBank/DDBJ whole genome shotgun (WGS) entry which is preliminary data.</text>
</comment>
<evidence type="ECO:0000313" key="3">
    <source>
        <dbReference type="EMBL" id="CAH0369023.1"/>
    </source>
</evidence>
<evidence type="ECO:0000313" key="4">
    <source>
        <dbReference type="Proteomes" id="UP000789595"/>
    </source>
</evidence>
<reference evidence="3" key="1">
    <citation type="submission" date="2021-11" db="EMBL/GenBank/DDBJ databases">
        <authorList>
            <consortium name="Genoscope - CEA"/>
            <person name="William W."/>
        </authorList>
    </citation>
    <scope>NUCLEOTIDE SEQUENCE</scope>
</reference>
<name>A0A8J2SAP0_9STRA</name>
<keyword evidence="1" id="KW-0175">Coiled coil</keyword>
<dbReference type="EMBL" id="CAKKNE010000002">
    <property type="protein sequence ID" value="CAH0369023.1"/>
    <property type="molecule type" value="Genomic_DNA"/>
</dbReference>
<feature type="coiled-coil region" evidence="1">
    <location>
        <begin position="77"/>
        <end position="118"/>
    </location>
</feature>
<feature type="region of interest" description="Disordered" evidence="2">
    <location>
        <begin position="221"/>
        <end position="243"/>
    </location>
</feature>
<keyword evidence="4" id="KW-1185">Reference proteome</keyword>
<organism evidence="3 4">
    <name type="scientific">Pelagomonas calceolata</name>
    <dbReference type="NCBI Taxonomy" id="35677"/>
    <lineage>
        <taxon>Eukaryota</taxon>
        <taxon>Sar</taxon>
        <taxon>Stramenopiles</taxon>
        <taxon>Ochrophyta</taxon>
        <taxon>Pelagophyceae</taxon>
        <taxon>Pelagomonadales</taxon>
        <taxon>Pelagomonadaceae</taxon>
        <taxon>Pelagomonas</taxon>
    </lineage>
</organism>
<protein>
    <submittedName>
        <fullName evidence="3">Uncharacterized protein</fullName>
    </submittedName>
</protein>
<dbReference type="AlphaFoldDB" id="A0A8J2SAP0"/>
<accession>A0A8J2SAP0</accession>